<name>A0A1H9CEU3_9FLAO</name>
<protein>
    <recommendedName>
        <fullName evidence="1">Type IV secretion system putative lipoprotein virB7</fullName>
    </recommendedName>
</protein>
<feature type="signal peptide" evidence="3">
    <location>
        <begin position="1"/>
        <end position="21"/>
    </location>
</feature>
<evidence type="ECO:0000313" key="5">
    <source>
        <dbReference type="Proteomes" id="UP000198648"/>
    </source>
</evidence>
<dbReference type="InterPro" id="IPR012640">
    <property type="entry name" value="Membr_lipoprot_lipid_attach_CS"/>
</dbReference>
<dbReference type="STRING" id="1299341.SAMN05444005_104199"/>
<dbReference type="Pfam" id="PF08139">
    <property type="entry name" value="LPAM_1"/>
    <property type="match status" value="1"/>
</dbReference>
<reference evidence="4 5" key="1">
    <citation type="submission" date="2016-10" db="EMBL/GenBank/DDBJ databases">
        <authorList>
            <person name="de Groot N.N."/>
        </authorList>
    </citation>
    <scope>NUCLEOTIDE SEQUENCE [LARGE SCALE GENOMIC DNA]</scope>
    <source>
        <strain evidence="4 5">DSM 27078</strain>
    </source>
</reference>
<evidence type="ECO:0000313" key="4">
    <source>
        <dbReference type="EMBL" id="SEP99682.1"/>
    </source>
</evidence>
<dbReference type="Proteomes" id="UP000198648">
    <property type="component" value="Unassembled WGS sequence"/>
</dbReference>
<evidence type="ECO:0000256" key="3">
    <source>
        <dbReference type="SAM" id="SignalP"/>
    </source>
</evidence>
<keyword evidence="2 3" id="KW-0732">Signal</keyword>
<gene>
    <name evidence="4" type="ORF">SAMN05444005_104199</name>
</gene>
<accession>A0A1H9CEU3</accession>
<dbReference type="PROSITE" id="PS51257">
    <property type="entry name" value="PROKAR_LIPOPROTEIN"/>
    <property type="match status" value="1"/>
</dbReference>
<dbReference type="AlphaFoldDB" id="A0A1H9CEU3"/>
<dbReference type="RefSeq" id="WP_091467975.1">
    <property type="nucleotide sequence ID" value="NZ_FOEI01000004.1"/>
</dbReference>
<dbReference type="EMBL" id="FOEI01000004">
    <property type="protein sequence ID" value="SEP99682.1"/>
    <property type="molecule type" value="Genomic_DNA"/>
</dbReference>
<evidence type="ECO:0000256" key="2">
    <source>
        <dbReference type="ARBA" id="ARBA00022729"/>
    </source>
</evidence>
<feature type="chain" id="PRO_5011468939" description="Type IV secretion system putative lipoprotein virB7" evidence="3">
    <location>
        <begin position="22"/>
        <end position="182"/>
    </location>
</feature>
<proteinExistence type="predicted"/>
<evidence type="ECO:0000256" key="1">
    <source>
        <dbReference type="ARBA" id="ARBA00017922"/>
    </source>
</evidence>
<organism evidence="4 5">
    <name type="scientific">Flavobacterium urocaniciphilum</name>
    <dbReference type="NCBI Taxonomy" id="1299341"/>
    <lineage>
        <taxon>Bacteria</taxon>
        <taxon>Pseudomonadati</taxon>
        <taxon>Bacteroidota</taxon>
        <taxon>Flavobacteriia</taxon>
        <taxon>Flavobacteriales</taxon>
        <taxon>Flavobacteriaceae</taxon>
        <taxon>Flavobacterium</taxon>
    </lineage>
</organism>
<sequence>MRKIFTAIVFLLILASCSISGLTNDYSKLKEVDRAKIVTLESFENLEVDKIYKISGKQLRTELEKHEKSLVYVFKNGCTSDLCRPMFVYENYARKNGYELFLVMEGFGNLNATLDQRTSFTSQLYAINSDLYDSKYRSVYSRLFENDLLKKDKKYKPKVYLGNLFFFEGNRLDKITMDLPKY</sequence>
<keyword evidence="5" id="KW-1185">Reference proteome</keyword>
<dbReference type="OrthoDB" id="1361638at2"/>